<organism evidence="2 3">
    <name type="scientific">Actinidia rufa</name>
    <dbReference type="NCBI Taxonomy" id="165716"/>
    <lineage>
        <taxon>Eukaryota</taxon>
        <taxon>Viridiplantae</taxon>
        <taxon>Streptophyta</taxon>
        <taxon>Embryophyta</taxon>
        <taxon>Tracheophyta</taxon>
        <taxon>Spermatophyta</taxon>
        <taxon>Magnoliopsida</taxon>
        <taxon>eudicotyledons</taxon>
        <taxon>Gunneridae</taxon>
        <taxon>Pentapetalae</taxon>
        <taxon>asterids</taxon>
        <taxon>Ericales</taxon>
        <taxon>Actinidiaceae</taxon>
        <taxon>Actinidia</taxon>
    </lineage>
</organism>
<sequence length="290" mass="32838">MEIGGSSKKSKSKRKESWTMMLLVSLARVRKSSIIKSGFGMAWGWIDLTKFKAESALTLCQEFMANIKYNPEIEKEENPEFEFSDVGMPDLAMVSQELLLEGDEWDGKAQCNKTCLKDKYLVLVLFLCHSLLPLNHTMSMNTTMAKLVWAIGMGKTIDLPRMMFLSLCVAYTASDKRGSVHFTGFLTELFKRSGVHIPLDITGIEPKGAIDRSSLSRSEGQSKKRKLEETAHEESPMGMAELKEAIMGRKMGAQMSEFKAEMIARVTSLEEESRRQVEYDDEEEEEEEED</sequence>
<comment type="caution">
    <text evidence="2">The sequence shown here is derived from an EMBL/GenBank/DDBJ whole genome shotgun (WGS) entry which is preliminary data.</text>
</comment>
<gene>
    <name evidence="2" type="ORF">Acr_00g0024160</name>
</gene>
<protein>
    <submittedName>
        <fullName evidence="2">Uncharacterized protein</fullName>
    </submittedName>
</protein>
<accession>A0A7J0DD14</accession>
<feature type="region of interest" description="Disordered" evidence="1">
    <location>
        <begin position="210"/>
        <end position="238"/>
    </location>
</feature>
<proteinExistence type="predicted"/>
<dbReference type="AlphaFoldDB" id="A0A7J0DD14"/>
<dbReference type="EMBL" id="BJWL01000171">
    <property type="protein sequence ID" value="GFS32708.1"/>
    <property type="molecule type" value="Genomic_DNA"/>
</dbReference>
<dbReference type="Proteomes" id="UP000585474">
    <property type="component" value="Unassembled WGS sequence"/>
</dbReference>
<feature type="compositionally biased region" description="Acidic residues" evidence="1">
    <location>
        <begin position="279"/>
        <end position="290"/>
    </location>
</feature>
<evidence type="ECO:0000313" key="3">
    <source>
        <dbReference type="Proteomes" id="UP000585474"/>
    </source>
</evidence>
<feature type="region of interest" description="Disordered" evidence="1">
    <location>
        <begin position="266"/>
        <end position="290"/>
    </location>
</feature>
<name>A0A7J0DD14_9ERIC</name>
<evidence type="ECO:0000313" key="2">
    <source>
        <dbReference type="EMBL" id="GFS32708.1"/>
    </source>
</evidence>
<evidence type="ECO:0000256" key="1">
    <source>
        <dbReference type="SAM" id="MobiDB-lite"/>
    </source>
</evidence>
<keyword evidence="3" id="KW-1185">Reference proteome</keyword>
<reference evidence="3" key="1">
    <citation type="submission" date="2019-07" db="EMBL/GenBank/DDBJ databases">
        <title>De Novo Assembly of kiwifruit Actinidia rufa.</title>
        <authorList>
            <person name="Sugita-Konishi S."/>
            <person name="Sato K."/>
            <person name="Mori E."/>
            <person name="Abe Y."/>
            <person name="Kisaki G."/>
            <person name="Hamano K."/>
            <person name="Suezawa K."/>
            <person name="Otani M."/>
            <person name="Fukuda T."/>
            <person name="Manabe T."/>
            <person name="Gomi K."/>
            <person name="Tabuchi M."/>
            <person name="Akimitsu K."/>
            <person name="Kataoka I."/>
        </authorList>
    </citation>
    <scope>NUCLEOTIDE SEQUENCE [LARGE SCALE GENOMIC DNA]</scope>
    <source>
        <strain evidence="3">cv. Fuchu</strain>
    </source>
</reference>
<feature type="compositionally biased region" description="Basic and acidic residues" evidence="1">
    <location>
        <begin position="220"/>
        <end position="238"/>
    </location>
</feature>